<evidence type="ECO:0000313" key="2">
    <source>
        <dbReference type="Proteomes" id="UP000257109"/>
    </source>
</evidence>
<dbReference type="OrthoDB" id="1436389at2759"/>
<dbReference type="EMBL" id="QJKJ01001086">
    <property type="protein sequence ID" value="RDY09259.1"/>
    <property type="molecule type" value="Genomic_DNA"/>
</dbReference>
<accession>A0A371I2M8</accession>
<name>A0A371I2M8_MUCPR</name>
<dbReference type="AlphaFoldDB" id="A0A371I2M8"/>
<dbReference type="Proteomes" id="UP000257109">
    <property type="component" value="Unassembled WGS sequence"/>
</dbReference>
<reference evidence="1" key="1">
    <citation type="submission" date="2018-05" db="EMBL/GenBank/DDBJ databases">
        <title>Draft genome of Mucuna pruriens seed.</title>
        <authorList>
            <person name="Nnadi N.E."/>
            <person name="Vos R."/>
            <person name="Hasami M.H."/>
            <person name="Devisetty U.K."/>
            <person name="Aguiy J.C."/>
        </authorList>
    </citation>
    <scope>NUCLEOTIDE SEQUENCE [LARGE SCALE GENOMIC DNA]</scope>
    <source>
        <strain evidence="1">JCA_2017</strain>
    </source>
</reference>
<feature type="non-terminal residue" evidence="1">
    <location>
        <position position="157"/>
    </location>
</feature>
<keyword evidence="2" id="KW-1185">Reference proteome</keyword>
<evidence type="ECO:0000313" key="1">
    <source>
        <dbReference type="EMBL" id="RDY09259.1"/>
    </source>
</evidence>
<gene>
    <name evidence="1" type="ORF">CR513_06393</name>
</gene>
<organism evidence="1 2">
    <name type="scientific">Mucuna pruriens</name>
    <name type="common">Velvet bean</name>
    <name type="synonym">Dolichos pruriens</name>
    <dbReference type="NCBI Taxonomy" id="157652"/>
    <lineage>
        <taxon>Eukaryota</taxon>
        <taxon>Viridiplantae</taxon>
        <taxon>Streptophyta</taxon>
        <taxon>Embryophyta</taxon>
        <taxon>Tracheophyta</taxon>
        <taxon>Spermatophyta</taxon>
        <taxon>Magnoliopsida</taxon>
        <taxon>eudicotyledons</taxon>
        <taxon>Gunneridae</taxon>
        <taxon>Pentapetalae</taxon>
        <taxon>rosids</taxon>
        <taxon>fabids</taxon>
        <taxon>Fabales</taxon>
        <taxon>Fabaceae</taxon>
        <taxon>Papilionoideae</taxon>
        <taxon>50 kb inversion clade</taxon>
        <taxon>NPAAA clade</taxon>
        <taxon>indigoferoid/millettioid clade</taxon>
        <taxon>Phaseoleae</taxon>
        <taxon>Mucuna</taxon>
    </lineage>
</organism>
<proteinExistence type="predicted"/>
<protein>
    <submittedName>
        <fullName evidence="1">Uncharacterized protein</fullName>
    </submittedName>
</protein>
<sequence>MKWKKIVKLCSIKSYNKKKSPKLNPIFFIDDAFLFAKDKSSQLIILRVFGETRLINSLQSHLSVPLLILIDTLVFIQDWLLGINKLLINKPGRLAPANSVLTVIPSYYMHIFWLPQATCDMIAKIVLGWNKITWSKKLGDLGVYSSNSGIIGGCYNL</sequence>
<comment type="caution">
    <text evidence="1">The sequence shown here is derived from an EMBL/GenBank/DDBJ whole genome shotgun (WGS) entry which is preliminary data.</text>
</comment>